<dbReference type="InterPro" id="IPR045584">
    <property type="entry name" value="Pilin-like"/>
</dbReference>
<dbReference type="RefSeq" id="WP_419193629.1">
    <property type="nucleotide sequence ID" value="NZ_CP036279.1"/>
</dbReference>
<sequence length="306" mass="33249">MSRYPRRVAAFTLVELLVVIAIIGVLVSLLLPAVQQAREAARKTHCTSNLKQVALALQNYHDSHNLFPYGYRGEPSNVTLRRDTWFHRLLPYVDQTNLFERYVEEDPDYVWQGSADVHGASIPVFMCPSDPSMPAQGGASATRCFQGSYVGLYGKNHITNSASNSTGMFWYHSNAAMRDVVDGISKTILLSEVIARGTPAVSGAWGAGGGYWGSGPHGGGYAFTALEPPNPLLEDVIYTCKSTIWPQAPCRSVVGLSNREIYARSYHPGGVNVALVDGSVHFVGNSTDRDIFHAMGTRAGGEIIDP</sequence>
<feature type="transmembrane region" description="Helical" evidence="1">
    <location>
        <begin position="12"/>
        <end position="34"/>
    </location>
</feature>
<evidence type="ECO:0000259" key="2">
    <source>
        <dbReference type="Pfam" id="PF07596"/>
    </source>
</evidence>
<proteinExistence type="predicted"/>
<accession>A0A518B4T8</accession>
<dbReference type="AlphaFoldDB" id="A0A518B4T8"/>
<dbReference type="Proteomes" id="UP000317093">
    <property type="component" value="Chromosome"/>
</dbReference>
<reference evidence="3 4" key="1">
    <citation type="submission" date="2019-02" db="EMBL/GenBank/DDBJ databases">
        <title>Deep-cultivation of Planctomycetes and their phenomic and genomic characterization uncovers novel biology.</title>
        <authorList>
            <person name="Wiegand S."/>
            <person name="Jogler M."/>
            <person name="Boedeker C."/>
            <person name="Pinto D."/>
            <person name="Vollmers J."/>
            <person name="Rivas-Marin E."/>
            <person name="Kohn T."/>
            <person name="Peeters S.H."/>
            <person name="Heuer A."/>
            <person name="Rast P."/>
            <person name="Oberbeckmann S."/>
            <person name="Bunk B."/>
            <person name="Jeske O."/>
            <person name="Meyerdierks A."/>
            <person name="Storesund J.E."/>
            <person name="Kallscheuer N."/>
            <person name="Luecker S."/>
            <person name="Lage O.M."/>
            <person name="Pohl T."/>
            <person name="Merkel B.J."/>
            <person name="Hornburger P."/>
            <person name="Mueller R.-W."/>
            <person name="Bruemmer F."/>
            <person name="Labrenz M."/>
            <person name="Spormann A.M."/>
            <person name="Op den Camp H."/>
            <person name="Overmann J."/>
            <person name="Amann R."/>
            <person name="Jetten M.S.M."/>
            <person name="Mascher T."/>
            <person name="Medema M.H."/>
            <person name="Devos D.P."/>
            <person name="Kaster A.-K."/>
            <person name="Ovreas L."/>
            <person name="Rohde M."/>
            <person name="Galperin M.Y."/>
            <person name="Jogler C."/>
        </authorList>
    </citation>
    <scope>NUCLEOTIDE SEQUENCE [LARGE SCALE GENOMIC DNA]</scope>
    <source>
        <strain evidence="3 4">Pan216</strain>
    </source>
</reference>
<organism evidence="3 4">
    <name type="scientific">Kolteria novifilia</name>
    <dbReference type="NCBI Taxonomy" id="2527975"/>
    <lineage>
        <taxon>Bacteria</taxon>
        <taxon>Pseudomonadati</taxon>
        <taxon>Planctomycetota</taxon>
        <taxon>Planctomycetia</taxon>
        <taxon>Kolteriales</taxon>
        <taxon>Kolteriaceae</taxon>
        <taxon>Kolteria</taxon>
    </lineage>
</organism>
<name>A0A518B4T8_9BACT</name>
<dbReference type="InterPro" id="IPR011453">
    <property type="entry name" value="DUF1559"/>
</dbReference>
<dbReference type="SUPFAM" id="SSF54523">
    <property type="entry name" value="Pili subunits"/>
    <property type="match status" value="1"/>
</dbReference>
<feature type="domain" description="DUF1559" evidence="2">
    <location>
        <begin position="35"/>
        <end position="289"/>
    </location>
</feature>
<dbReference type="Gene3D" id="3.30.700.10">
    <property type="entry name" value="Glycoprotein, Type 4 Pilin"/>
    <property type="match status" value="1"/>
</dbReference>
<dbReference type="Pfam" id="PF07963">
    <property type="entry name" value="N_methyl"/>
    <property type="match status" value="1"/>
</dbReference>
<protein>
    <submittedName>
        <fullName evidence="3">Type II secretion system protein G</fullName>
    </submittedName>
</protein>
<keyword evidence="1" id="KW-1133">Transmembrane helix</keyword>
<dbReference type="InterPro" id="IPR012902">
    <property type="entry name" value="N_methyl_site"/>
</dbReference>
<dbReference type="NCBIfam" id="TIGR04294">
    <property type="entry name" value="pre_pil_HX9DG"/>
    <property type="match status" value="1"/>
</dbReference>
<dbReference type="PANTHER" id="PTHR30093:SF2">
    <property type="entry name" value="TYPE II SECRETION SYSTEM PROTEIN H"/>
    <property type="match status" value="1"/>
</dbReference>
<dbReference type="PANTHER" id="PTHR30093">
    <property type="entry name" value="GENERAL SECRETION PATHWAY PROTEIN G"/>
    <property type="match status" value="1"/>
</dbReference>
<gene>
    <name evidence="3" type="primary">xcpT_16</name>
    <name evidence="3" type="ORF">Pan216_28500</name>
</gene>
<keyword evidence="4" id="KW-1185">Reference proteome</keyword>
<dbReference type="Pfam" id="PF07596">
    <property type="entry name" value="SBP_bac_10"/>
    <property type="match status" value="1"/>
</dbReference>
<dbReference type="NCBIfam" id="TIGR02532">
    <property type="entry name" value="IV_pilin_GFxxxE"/>
    <property type="match status" value="1"/>
</dbReference>
<dbReference type="KEGG" id="knv:Pan216_28500"/>
<dbReference type="EMBL" id="CP036279">
    <property type="protein sequence ID" value="QDU61984.1"/>
    <property type="molecule type" value="Genomic_DNA"/>
</dbReference>
<evidence type="ECO:0000256" key="1">
    <source>
        <dbReference type="SAM" id="Phobius"/>
    </source>
</evidence>
<keyword evidence="1" id="KW-0472">Membrane</keyword>
<evidence type="ECO:0000313" key="3">
    <source>
        <dbReference type="EMBL" id="QDU61984.1"/>
    </source>
</evidence>
<dbReference type="InterPro" id="IPR027558">
    <property type="entry name" value="Pre_pil_HX9DG_C"/>
</dbReference>
<keyword evidence="1" id="KW-0812">Transmembrane</keyword>
<evidence type="ECO:0000313" key="4">
    <source>
        <dbReference type="Proteomes" id="UP000317093"/>
    </source>
</evidence>